<comment type="caution">
    <text evidence="5">The sequence shown here is derived from an EMBL/GenBank/DDBJ whole genome shotgun (WGS) entry which is preliminary data.</text>
</comment>
<feature type="chain" id="PRO_5041963717" description="Non-specific lipid-transfer protein" evidence="3">
    <location>
        <begin position="25"/>
        <end position="115"/>
    </location>
</feature>
<comment type="similarity">
    <text evidence="1 2">Belongs to the plant LTP family.</text>
</comment>
<feature type="domain" description="Bifunctional inhibitor/plant lipid transfer protein/seed storage helical" evidence="4">
    <location>
        <begin position="28"/>
        <end position="113"/>
    </location>
</feature>
<dbReference type="Proteomes" id="UP001279734">
    <property type="component" value="Unassembled WGS sequence"/>
</dbReference>
<feature type="signal peptide" evidence="3">
    <location>
        <begin position="1"/>
        <end position="24"/>
    </location>
</feature>
<keyword evidence="6" id="KW-1185">Reference proteome</keyword>
<evidence type="ECO:0000259" key="4">
    <source>
        <dbReference type="SMART" id="SM00499"/>
    </source>
</evidence>
<dbReference type="PRINTS" id="PR00382">
    <property type="entry name" value="LIPIDTRNSFER"/>
</dbReference>
<evidence type="ECO:0000313" key="5">
    <source>
        <dbReference type="EMBL" id="GMH24946.1"/>
    </source>
</evidence>
<protein>
    <recommendedName>
        <fullName evidence="2">Non-specific lipid-transfer protein</fullName>
    </recommendedName>
</protein>
<proteinExistence type="inferred from homology"/>
<dbReference type="InterPro" id="IPR036312">
    <property type="entry name" value="Bifun_inhib/LTP/seed_sf"/>
</dbReference>
<reference evidence="5" key="1">
    <citation type="submission" date="2023-05" db="EMBL/GenBank/DDBJ databases">
        <title>Nepenthes gracilis genome sequencing.</title>
        <authorList>
            <person name="Fukushima K."/>
        </authorList>
    </citation>
    <scope>NUCLEOTIDE SEQUENCE</scope>
    <source>
        <strain evidence="5">SING2019-196</strain>
    </source>
</reference>
<keyword evidence="2" id="KW-0446">Lipid-binding</keyword>
<dbReference type="EMBL" id="BSYO01000028">
    <property type="protein sequence ID" value="GMH24946.1"/>
    <property type="molecule type" value="Genomic_DNA"/>
</dbReference>
<organism evidence="5 6">
    <name type="scientific">Nepenthes gracilis</name>
    <name type="common">Slender pitcher plant</name>
    <dbReference type="NCBI Taxonomy" id="150966"/>
    <lineage>
        <taxon>Eukaryota</taxon>
        <taxon>Viridiplantae</taxon>
        <taxon>Streptophyta</taxon>
        <taxon>Embryophyta</taxon>
        <taxon>Tracheophyta</taxon>
        <taxon>Spermatophyta</taxon>
        <taxon>Magnoliopsida</taxon>
        <taxon>eudicotyledons</taxon>
        <taxon>Gunneridae</taxon>
        <taxon>Pentapetalae</taxon>
        <taxon>Caryophyllales</taxon>
        <taxon>Nepenthaceae</taxon>
        <taxon>Nepenthes</taxon>
    </lineage>
</organism>
<name>A0AAD3Y2V4_NEPGR</name>
<dbReference type="PANTHER" id="PTHR33076">
    <property type="entry name" value="NON-SPECIFIC LIPID-TRANSFER PROTEIN 2-RELATED"/>
    <property type="match status" value="1"/>
</dbReference>
<evidence type="ECO:0000256" key="1">
    <source>
        <dbReference type="ARBA" id="ARBA00009748"/>
    </source>
</evidence>
<dbReference type="Gene3D" id="1.10.110.10">
    <property type="entry name" value="Plant lipid-transfer and hydrophobic proteins"/>
    <property type="match status" value="1"/>
</dbReference>
<dbReference type="CDD" id="cd01960">
    <property type="entry name" value="nsLTP1"/>
    <property type="match status" value="1"/>
</dbReference>
<comment type="function">
    <text evidence="2">Plant non-specific lipid-transfer proteins transfer phospholipids as well as galactolipids across membranes. May play a role in wax or cutin deposition in the cell walls of expanding epidermal cells and certain secretory tissues.</text>
</comment>
<dbReference type="GO" id="GO:0008289">
    <property type="term" value="F:lipid binding"/>
    <property type="evidence" value="ECO:0007669"/>
    <property type="project" value="UniProtKB-KW"/>
</dbReference>
<dbReference type="GO" id="GO:0006869">
    <property type="term" value="P:lipid transport"/>
    <property type="evidence" value="ECO:0007669"/>
    <property type="project" value="InterPro"/>
</dbReference>
<dbReference type="SUPFAM" id="SSF47699">
    <property type="entry name" value="Bifunctional inhibitor/lipid-transfer protein/seed storage 2S albumin"/>
    <property type="match status" value="1"/>
</dbReference>
<gene>
    <name evidence="5" type="ORF">Nepgr_026789</name>
</gene>
<dbReference type="Pfam" id="PF00234">
    <property type="entry name" value="Tryp_alpha_amyl"/>
    <property type="match status" value="1"/>
</dbReference>
<dbReference type="InterPro" id="IPR000528">
    <property type="entry name" value="Plant_nsLTP"/>
</dbReference>
<sequence length="115" mass="11727">MKAVAVAVAVVAAVIQVMARPAEGTITCGQVKMALAPCMPYLTSQGGTPPPGCCAGVKAIETMATNAADKQVACSCIKEAAAEFPNVRDDSATQLPGKCGAPLDFPISPNFDCKR</sequence>
<dbReference type="AlphaFoldDB" id="A0AAD3Y2V4"/>
<dbReference type="InterPro" id="IPR016140">
    <property type="entry name" value="Bifunc_inhib/LTP/seed_store"/>
</dbReference>
<evidence type="ECO:0000256" key="3">
    <source>
        <dbReference type="SAM" id="SignalP"/>
    </source>
</evidence>
<dbReference type="SMART" id="SM00499">
    <property type="entry name" value="AAI"/>
    <property type="match status" value="1"/>
</dbReference>
<evidence type="ECO:0000313" key="6">
    <source>
        <dbReference type="Proteomes" id="UP001279734"/>
    </source>
</evidence>
<keyword evidence="2" id="KW-0813">Transport</keyword>
<keyword evidence="3" id="KW-0732">Signal</keyword>
<accession>A0AAD3Y2V4</accession>
<evidence type="ECO:0000256" key="2">
    <source>
        <dbReference type="RuleBase" id="RU000628"/>
    </source>
</evidence>